<dbReference type="SUPFAM" id="SSF56112">
    <property type="entry name" value="Protein kinase-like (PK-like)"/>
    <property type="match status" value="1"/>
</dbReference>
<evidence type="ECO:0000313" key="1">
    <source>
        <dbReference type="EMBL" id="CAE6456310.1"/>
    </source>
</evidence>
<dbReference type="InterPro" id="IPR011009">
    <property type="entry name" value="Kinase-like_dom_sf"/>
</dbReference>
<proteinExistence type="predicted"/>
<gene>
    <name evidence="1" type="ORF">RDB_LOCUS55933</name>
</gene>
<sequence>MYPTAGKSSSSANCPVWDFVNTLMHGLGDIYLSVNIISSKEVSITSQLRYESTVYERQSGVGVPSIWWFGSECDYNAMVLDLLSPSLEDLFNFYDCKFPLEPVLLLAISCRSLTWNISIIVTSSIASQ</sequence>
<organism evidence="1 2">
    <name type="scientific">Rhizoctonia solani</name>
    <dbReference type="NCBI Taxonomy" id="456999"/>
    <lineage>
        <taxon>Eukaryota</taxon>
        <taxon>Fungi</taxon>
        <taxon>Dikarya</taxon>
        <taxon>Basidiomycota</taxon>
        <taxon>Agaricomycotina</taxon>
        <taxon>Agaricomycetes</taxon>
        <taxon>Cantharellales</taxon>
        <taxon>Ceratobasidiaceae</taxon>
        <taxon>Rhizoctonia</taxon>
    </lineage>
</organism>
<dbReference type="AlphaFoldDB" id="A0A8H3BGN8"/>
<dbReference type="EMBL" id="CAJMXA010001257">
    <property type="protein sequence ID" value="CAE6456310.1"/>
    <property type="molecule type" value="Genomic_DNA"/>
</dbReference>
<reference evidence="1" key="1">
    <citation type="submission" date="2021-01" db="EMBL/GenBank/DDBJ databases">
        <authorList>
            <person name="Kaushik A."/>
        </authorList>
    </citation>
    <scope>NUCLEOTIDE SEQUENCE</scope>
    <source>
        <strain evidence="1">AG6-10EEA</strain>
    </source>
</reference>
<protein>
    <submittedName>
        <fullName evidence="1">Uncharacterized protein</fullName>
    </submittedName>
</protein>
<dbReference type="Gene3D" id="3.30.200.20">
    <property type="entry name" value="Phosphorylase Kinase, domain 1"/>
    <property type="match status" value="1"/>
</dbReference>
<dbReference type="Proteomes" id="UP000663853">
    <property type="component" value="Unassembled WGS sequence"/>
</dbReference>
<comment type="caution">
    <text evidence="1">The sequence shown here is derived from an EMBL/GenBank/DDBJ whole genome shotgun (WGS) entry which is preliminary data.</text>
</comment>
<evidence type="ECO:0000313" key="2">
    <source>
        <dbReference type="Proteomes" id="UP000663853"/>
    </source>
</evidence>
<accession>A0A8H3BGN8</accession>
<name>A0A8H3BGN8_9AGAM</name>